<sequence>MILFFTGASGFSQSDQLSAADSLFYFEIKSKADHFMQKDLDSALYYFDQLNTYLLERDYPRKRLRVLLDMGNAYLSKGQADRALET</sequence>
<comment type="caution">
    <text evidence="1">The sequence shown here is derived from an EMBL/GenBank/DDBJ whole genome shotgun (WGS) entry which is preliminary data.</text>
</comment>
<evidence type="ECO:0000313" key="1">
    <source>
        <dbReference type="EMBL" id="THD69668.1"/>
    </source>
</evidence>
<evidence type="ECO:0000313" key="2">
    <source>
        <dbReference type="Proteomes" id="UP000305939"/>
    </source>
</evidence>
<name>A0A4V3UYH8_9FLAO</name>
<evidence type="ECO:0008006" key="3">
    <source>
        <dbReference type="Google" id="ProtNLM"/>
    </source>
</evidence>
<dbReference type="Proteomes" id="UP000305939">
    <property type="component" value="Unassembled WGS sequence"/>
</dbReference>
<gene>
    <name evidence="1" type="ORF">E7Z59_04905</name>
</gene>
<reference evidence="1 2" key="1">
    <citation type="submission" date="2019-04" db="EMBL/GenBank/DDBJ databases">
        <title>Draft genome sequence of Robertkochia marina CC-AMO-30D.</title>
        <authorList>
            <person name="Hameed A."/>
            <person name="Lin S.-Y."/>
            <person name="Shahina M."/>
            <person name="Lai W.-A."/>
            <person name="Young C.-C."/>
        </authorList>
    </citation>
    <scope>NUCLEOTIDE SEQUENCE [LARGE SCALE GENOMIC DNA]</scope>
    <source>
        <strain evidence="1 2">CC-AMO-30D</strain>
    </source>
</reference>
<dbReference type="EMBL" id="SSMC01000001">
    <property type="protein sequence ID" value="THD69668.1"/>
    <property type="molecule type" value="Genomic_DNA"/>
</dbReference>
<protein>
    <recommendedName>
        <fullName evidence="3">Tetratricopeptide repeat protein</fullName>
    </recommendedName>
</protein>
<dbReference type="AlphaFoldDB" id="A0A4V3UYH8"/>
<proteinExistence type="predicted"/>
<keyword evidence="2" id="KW-1185">Reference proteome</keyword>
<dbReference type="RefSeq" id="WP_136335158.1">
    <property type="nucleotide sequence ID" value="NZ_QXMP01000002.1"/>
</dbReference>
<accession>A0A4V3UYH8</accession>
<organism evidence="1 2">
    <name type="scientific">Robertkochia marina</name>
    <dbReference type="NCBI Taxonomy" id="1227945"/>
    <lineage>
        <taxon>Bacteria</taxon>
        <taxon>Pseudomonadati</taxon>
        <taxon>Bacteroidota</taxon>
        <taxon>Flavobacteriia</taxon>
        <taxon>Flavobacteriales</taxon>
        <taxon>Flavobacteriaceae</taxon>
        <taxon>Robertkochia</taxon>
    </lineage>
</organism>